<sequence length="111" mass="11321">CVLNPTPSPSLDSPCPVGPASSPLSSSSSSLDAAKLRRSASWRACLAASSSSTSPASYVTASPRPPRNLSFPSRSSSFSSASSKSSSFSLFFFPGFSFALSPLPSSAPELP</sequence>
<proteinExistence type="predicted"/>
<evidence type="ECO:0000313" key="3">
    <source>
        <dbReference type="Proteomes" id="UP000722791"/>
    </source>
</evidence>
<feature type="region of interest" description="Disordered" evidence="1">
    <location>
        <begin position="1"/>
        <end position="29"/>
    </location>
</feature>
<accession>A0A8J4GR49</accession>
<evidence type="ECO:0000313" key="2">
    <source>
        <dbReference type="EMBL" id="GIM12382.1"/>
    </source>
</evidence>
<gene>
    <name evidence="2" type="ORF">Vretimale_15767</name>
</gene>
<organism evidence="2 3">
    <name type="scientific">Volvox reticuliferus</name>
    <dbReference type="NCBI Taxonomy" id="1737510"/>
    <lineage>
        <taxon>Eukaryota</taxon>
        <taxon>Viridiplantae</taxon>
        <taxon>Chlorophyta</taxon>
        <taxon>core chlorophytes</taxon>
        <taxon>Chlorophyceae</taxon>
        <taxon>CS clade</taxon>
        <taxon>Chlamydomonadales</taxon>
        <taxon>Volvocaceae</taxon>
        <taxon>Volvox</taxon>
    </lineage>
</organism>
<feature type="non-terminal residue" evidence="2">
    <location>
        <position position="111"/>
    </location>
</feature>
<evidence type="ECO:0000256" key="1">
    <source>
        <dbReference type="SAM" id="MobiDB-lite"/>
    </source>
</evidence>
<dbReference type="AlphaFoldDB" id="A0A8J4GR49"/>
<comment type="caution">
    <text evidence="2">The sequence shown here is derived from an EMBL/GenBank/DDBJ whole genome shotgun (WGS) entry which is preliminary data.</text>
</comment>
<dbReference type="Proteomes" id="UP000722791">
    <property type="component" value="Unassembled WGS sequence"/>
</dbReference>
<name>A0A8J4GR49_9CHLO</name>
<protein>
    <submittedName>
        <fullName evidence="2">Uncharacterized protein</fullName>
    </submittedName>
</protein>
<dbReference type="EMBL" id="BNCQ01000043">
    <property type="protein sequence ID" value="GIM12382.1"/>
    <property type="molecule type" value="Genomic_DNA"/>
</dbReference>
<feature type="compositionally biased region" description="Low complexity" evidence="1">
    <location>
        <begin position="19"/>
        <end position="29"/>
    </location>
</feature>
<reference evidence="2" key="1">
    <citation type="journal article" date="2021" name="Proc. Natl. Acad. Sci. U.S.A.">
        <title>Three genomes in the algal genus Volvox reveal the fate of a haploid sex-determining region after a transition to homothallism.</title>
        <authorList>
            <person name="Yamamoto K."/>
            <person name="Hamaji T."/>
            <person name="Kawai-Toyooka H."/>
            <person name="Matsuzaki R."/>
            <person name="Takahashi F."/>
            <person name="Nishimura Y."/>
            <person name="Kawachi M."/>
            <person name="Noguchi H."/>
            <person name="Minakuchi Y."/>
            <person name="Umen J.G."/>
            <person name="Toyoda A."/>
            <person name="Nozaki H."/>
        </authorList>
    </citation>
    <scope>NUCLEOTIDE SEQUENCE</scope>
    <source>
        <strain evidence="2">NIES-3785</strain>
    </source>
</reference>
<feature type="non-terminal residue" evidence="2">
    <location>
        <position position="1"/>
    </location>
</feature>
<feature type="region of interest" description="Disordered" evidence="1">
    <location>
        <begin position="48"/>
        <end position="85"/>
    </location>
</feature>